<evidence type="ECO:0000256" key="1">
    <source>
        <dbReference type="ARBA" id="ARBA00004777"/>
    </source>
</evidence>
<evidence type="ECO:0000313" key="14">
    <source>
        <dbReference type="EMBL" id="MBD5771942.1"/>
    </source>
</evidence>
<accession>A0ABR8P0X3</accession>
<dbReference type="EC" id="1.5.1.5" evidence="11"/>
<dbReference type="InterPro" id="IPR036291">
    <property type="entry name" value="NAD(P)-bd_dom_sf"/>
</dbReference>
<keyword evidence="9 11" id="KW-0486">Methionine biosynthesis</keyword>
<evidence type="ECO:0000256" key="2">
    <source>
        <dbReference type="ARBA" id="ARBA00022563"/>
    </source>
</evidence>
<organism evidence="14 15">
    <name type="scientific">Marinomonas colpomeniae</name>
    <dbReference type="NCBI Taxonomy" id="2774408"/>
    <lineage>
        <taxon>Bacteria</taxon>
        <taxon>Pseudomonadati</taxon>
        <taxon>Pseudomonadota</taxon>
        <taxon>Gammaproteobacteria</taxon>
        <taxon>Oceanospirillales</taxon>
        <taxon>Oceanospirillaceae</taxon>
        <taxon>Marinomonas</taxon>
    </lineage>
</organism>
<evidence type="ECO:0000256" key="4">
    <source>
        <dbReference type="ARBA" id="ARBA00022755"/>
    </source>
</evidence>
<comment type="subunit">
    <text evidence="11">Homodimer.</text>
</comment>
<dbReference type="PRINTS" id="PR00085">
    <property type="entry name" value="THFDHDRGNASE"/>
</dbReference>
<dbReference type="GO" id="GO:0004477">
    <property type="term" value="F:methenyltetrahydrofolate cyclohydrolase activity"/>
    <property type="evidence" value="ECO:0007669"/>
    <property type="project" value="UniProtKB-EC"/>
</dbReference>
<comment type="caution">
    <text evidence="11">Lacks conserved residue(s) required for the propagation of feature annotation.</text>
</comment>
<feature type="domain" description="Tetrahydrofolate dehydrogenase/cyclohydrolase NAD(P)-binding" evidence="13">
    <location>
        <begin position="153"/>
        <end position="299"/>
    </location>
</feature>
<dbReference type="InterPro" id="IPR020630">
    <property type="entry name" value="THF_DH/CycHdrlase_cat_dom"/>
</dbReference>
<dbReference type="PROSITE" id="PS00766">
    <property type="entry name" value="THF_DHG_CYH_1"/>
    <property type="match status" value="1"/>
</dbReference>
<dbReference type="PANTHER" id="PTHR48099">
    <property type="entry name" value="C-1-TETRAHYDROFOLATE SYNTHASE, CYTOPLASMIC-RELATED"/>
    <property type="match status" value="1"/>
</dbReference>
<keyword evidence="8 11" id="KW-0368">Histidine biosynthesis</keyword>
<comment type="catalytic activity">
    <reaction evidence="11">
        <text>(6R)-5,10-methenyltetrahydrofolate + H2O = (6R)-10-formyltetrahydrofolate + H(+)</text>
        <dbReference type="Rhea" id="RHEA:23700"/>
        <dbReference type="ChEBI" id="CHEBI:15377"/>
        <dbReference type="ChEBI" id="CHEBI:15378"/>
        <dbReference type="ChEBI" id="CHEBI:57455"/>
        <dbReference type="ChEBI" id="CHEBI:195366"/>
        <dbReference type="EC" id="3.5.4.9"/>
    </reaction>
</comment>
<dbReference type="InterPro" id="IPR046346">
    <property type="entry name" value="Aminoacid_DH-like_N_sf"/>
</dbReference>
<feature type="binding site" evidence="11">
    <location>
        <begin position="180"/>
        <end position="182"/>
    </location>
    <ligand>
        <name>NADP(+)</name>
        <dbReference type="ChEBI" id="CHEBI:58349"/>
    </ligand>
</feature>
<evidence type="ECO:0000256" key="11">
    <source>
        <dbReference type="HAMAP-Rule" id="MF_01576"/>
    </source>
</evidence>
<dbReference type="Proteomes" id="UP000604161">
    <property type="component" value="Unassembled WGS sequence"/>
</dbReference>
<sequence length="304" mass="32278">MTTVPLSSNKLSLSNNATVIIDGKRVAEEIIESVKSRRAIENIVPGLAVILVGNDAASSVYVRSKSARAKECGFVSKQFDLHADVSESEVLELINNLNNDSTIHGILVQLPLPKQINAHHVIQSIAPEKDVDGFHYLNTGKLTTGDTSDVLVPCTPAGSIHLIKAVMGSTLSGKHAVVIGRSNIVGKPMASLLLQENCTVTIIHSRTETPAELCKLADIVVAAVGIPKHIKEGWIKPGAVVIDVGINRITTEEGKNTLVGDVDFDNVIDKVSAITPVPGGVGPMTISMLMQNTLEAAIRSKRIA</sequence>
<evidence type="ECO:0000256" key="5">
    <source>
        <dbReference type="ARBA" id="ARBA00022801"/>
    </source>
</evidence>
<keyword evidence="15" id="KW-1185">Reference proteome</keyword>
<comment type="function">
    <text evidence="11">Catalyzes the oxidation of 5,10-methylenetetrahydrofolate to 5,10-methenyltetrahydrofolate and then the hydrolysis of 5,10-methenyltetrahydrofolate to 10-formyltetrahydrofolate.</text>
</comment>
<evidence type="ECO:0000256" key="7">
    <source>
        <dbReference type="ARBA" id="ARBA00023002"/>
    </source>
</evidence>
<evidence type="ECO:0000259" key="13">
    <source>
        <dbReference type="Pfam" id="PF02882"/>
    </source>
</evidence>
<comment type="catalytic activity">
    <reaction evidence="11">
        <text>(6R)-5,10-methylene-5,6,7,8-tetrahydrofolate + NADP(+) = (6R)-5,10-methenyltetrahydrofolate + NADPH</text>
        <dbReference type="Rhea" id="RHEA:22812"/>
        <dbReference type="ChEBI" id="CHEBI:15636"/>
        <dbReference type="ChEBI" id="CHEBI:57455"/>
        <dbReference type="ChEBI" id="CHEBI:57783"/>
        <dbReference type="ChEBI" id="CHEBI:58349"/>
        <dbReference type="EC" id="1.5.1.5"/>
    </reaction>
</comment>
<evidence type="ECO:0000256" key="10">
    <source>
        <dbReference type="ARBA" id="ARBA00023268"/>
    </source>
</evidence>
<evidence type="ECO:0000256" key="3">
    <source>
        <dbReference type="ARBA" id="ARBA00022605"/>
    </source>
</evidence>
<dbReference type="Pfam" id="PF02882">
    <property type="entry name" value="THF_DHG_CYH_C"/>
    <property type="match status" value="1"/>
</dbReference>
<evidence type="ECO:0000313" key="15">
    <source>
        <dbReference type="Proteomes" id="UP000604161"/>
    </source>
</evidence>
<dbReference type="Pfam" id="PF00763">
    <property type="entry name" value="THF_DHG_CYH"/>
    <property type="match status" value="1"/>
</dbReference>
<dbReference type="NCBIfam" id="NF010785">
    <property type="entry name" value="PRK14188.1"/>
    <property type="match status" value="1"/>
</dbReference>
<dbReference type="EC" id="3.5.4.9" evidence="11"/>
<protein>
    <recommendedName>
        <fullName evidence="11">Bifunctional protein FolD</fullName>
    </recommendedName>
    <domain>
        <recommendedName>
            <fullName evidence="11">Methylenetetrahydrofolate dehydrogenase</fullName>
            <ecNumber evidence="11">1.5.1.5</ecNumber>
        </recommendedName>
    </domain>
    <domain>
        <recommendedName>
            <fullName evidence="11">Methenyltetrahydrofolate cyclohydrolase</fullName>
            <ecNumber evidence="11">3.5.4.9</ecNumber>
        </recommendedName>
    </domain>
</protein>
<dbReference type="PANTHER" id="PTHR48099:SF5">
    <property type="entry name" value="C-1-TETRAHYDROFOLATE SYNTHASE, CYTOPLASMIC"/>
    <property type="match status" value="1"/>
</dbReference>
<evidence type="ECO:0000256" key="6">
    <source>
        <dbReference type="ARBA" id="ARBA00022857"/>
    </source>
</evidence>
<dbReference type="SUPFAM" id="SSF51735">
    <property type="entry name" value="NAD(P)-binding Rossmann-fold domains"/>
    <property type="match status" value="1"/>
</dbReference>
<keyword evidence="6 11" id="KW-0521">NADP</keyword>
<dbReference type="SUPFAM" id="SSF53223">
    <property type="entry name" value="Aminoacid dehydrogenase-like, N-terminal domain"/>
    <property type="match status" value="1"/>
</dbReference>
<keyword evidence="7 11" id="KW-0560">Oxidoreductase</keyword>
<dbReference type="Gene3D" id="3.40.50.10860">
    <property type="entry name" value="Leucine Dehydrogenase, chain A, domain 1"/>
    <property type="match status" value="1"/>
</dbReference>
<comment type="caution">
    <text evidence="14">The sequence shown here is derived from an EMBL/GenBank/DDBJ whole genome shotgun (WGS) entry which is preliminary data.</text>
</comment>
<reference evidence="14 15" key="1">
    <citation type="submission" date="2020-09" db="EMBL/GenBank/DDBJ databases">
        <title>Marinomonas sp. nov., isolated from the cysticercosis algae of Qingdao, China.</title>
        <authorList>
            <person name="Sun X."/>
        </authorList>
    </citation>
    <scope>NUCLEOTIDE SEQUENCE [LARGE SCALE GENOMIC DNA]</scope>
    <source>
        <strain evidence="14 15">SM2066</strain>
    </source>
</reference>
<dbReference type="InterPro" id="IPR000672">
    <property type="entry name" value="THF_DH/CycHdrlase"/>
</dbReference>
<keyword evidence="4 11" id="KW-0658">Purine biosynthesis</keyword>
<evidence type="ECO:0000256" key="9">
    <source>
        <dbReference type="ARBA" id="ARBA00023167"/>
    </source>
</evidence>
<dbReference type="CDD" id="cd01080">
    <property type="entry name" value="NAD_bind_m-THF_DH_Cyclohyd"/>
    <property type="match status" value="1"/>
</dbReference>
<proteinExistence type="inferred from homology"/>
<evidence type="ECO:0000256" key="8">
    <source>
        <dbReference type="ARBA" id="ARBA00023102"/>
    </source>
</evidence>
<dbReference type="InterPro" id="IPR020631">
    <property type="entry name" value="THF_DH/CycHdrlase_NAD-bd_dom"/>
</dbReference>
<comment type="pathway">
    <text evidence="1 11">One-carbon metabolism; tetrahydrofolate interconversion.</text>
</comment>
<name>A0ABR8P0X3_9GAMM</name>
<dbReference type="GO" id="GO:0004488">
    <property type="term" value="F:methylenetetrahydrofolate dehydrogenase (NADP+) activity"/>
    <property type="evidence" value="ECO:0007669"/>
    <property type="project" value="UniProtKB-EC"/>
</dbReference>
<keyword evidence="5 11" id="KW-0378">Hydrolase</keyword>
<comment type="similarity">
    <text evidence="11">Belongs to the tetrahydrofolate dehydrogenase/cyclohydrolase family.</text>
</comment>
<dbReference type="HAMAP" id="MF_01576">
    <property type="entry name" value="THF_DHG_CYH"/>
    <property type="match status" value="1"/>
</dbReference>
<gene>
    <name evidence="11 14" type="primary">folD</name>
    <name evidence="14" type="ORF">IF202_12885</name>
</gene>
<dbReference type="InterPro" id="IPR020867">
    <property type="entry name" value="THF_DH/CycHdrlase_CS"/>
</dbReference>
<dbReference type="PROSITE" id="PS00767">
    <property type="entry name" value="THF_DHG_CYH_2"/>
    <property type="match status" value="1"/>
</dbReference>
<dbReference type="EMBL" id="JACYFC010000004">
    <property type="protein sequence ID" value="MBD5771942.1"/>
    <property type="molecule type" value="Genomic_DNA"/>
</dbReference>
<keyword evidence="10 11" id="KW-0511">Multifunctional enzyme</keyword>
<dbReference type="RefSeq" id="WP_191595332.1">
    <property type="nucleotide sequence ID" value="NZ_JACYFC010000004.1"/>
</dbReference>
<evidence type="ECO:0000259" key="12">
    <source>
        <dbReference type="Pfam" id="PF00763"/>
    </source>
</evidence>
<feature type="binding site" evidence="11">
    <location>
        <position position="246"/>
    </location>
    <ligand>
        <name>NADP(+)</name>
        <dbReference type="ChEBI" id="CHEBI:58349"/>
    </ligand>
</feature>
<dbReference type="Gene3D" id="3.40.50.720">
    <property type="entry name" value="NAD(P)-binding Rossmann-like Domain"/>
    <property type="match status" value="1"/>
</dbReference>
<feature type="domain" description="Tetrahydrofolate dehydrogenase/cyclohydrolase catalytic" evidence="12">
    <location>
        <begin position="21"/>
        <end position="132"/>
    </location>
</feature>
<keyword evidence="3 11" id="KW-0028">Amino-acid biosynthesis</keyword>
<keyword evidence="2 11" id="KW-0554">One-carbon metabolism</keyword>